<dbReference type="STRING" id="700015.Corgl_0316"/>
<evidence type="ECO:0000256" key="1">
    <source>
        <dbReference type="ARBA" id="ARBA00010838"/>
    </source>
</evidence>
<evidence type="ECO:0000256" key="3">
    <source>
        <dbReference type="ARBA" id="ARBA00023295"/>
    </source>
</evidence>
<dbReference type="InterPro" id="IPR001360">
    <property type="entry name" value="Glyco_hydro_1"/>
</dbReference>
<dbReference type="SUPFAM" id="SSF51445">
    <property type="entry name" value="(Trans)glycosidases"/>
    <property type="match status" value="1"/>
</dbReference>
<dbReference type="GO" id="GO:0016052">
    <property type="term" value="P:carbohydrate catabolic process"/>
    <property type="evidence" value="ECO:0007669"/>
    <property type="project" value="TreeGrafter"/>
</dbReference>
<dbReference type="PRINTS" id="PR00131">
    <property type="entry name" value="GLHYDRLASE1"/>
</dbReference>
<dbReference type="Pfam" id="PF00232">
    <property type="entry name" value="Glyco_hydro_1"/>
    <property type="match status" value="1"/>
</dbReference>
<dbReference type="EC" id="3.2.1.21" evidence="5"/>
<comment type="similarity">
    <text evidence="1 4">Belongs to the glycosyl hydrolase 1 family.</text>
</comment>
<keyword evidence="3 5" id="KW-0326">Glycosidase</keyword>
<dbReference type="eggNOG" id="COG2723">
    <property type="taxonomic scope" value="Bacteria"/>
</dbReference>
<protein>
    <submittedName>
        <fullName evidence="5">Aryl-beta-glucosidase</fullName>
        <ecNumber evidence="5">3.2.1.21</ecNumber>
    </submittedName>
</protein>
<dbReference type="AlphaFoldDB" id="F2NA43"/>
<dbReference type="Proteomes" id="UP000006851">
    <property type="component" value="Chromosome"/>
</dbReference>
<dbReference type="GO" id="GO:0005829">
    <property type="term" value="C:cytosol"/>
    <property type="evidence" value="ECO:0007669"/>
    <property type="project" value="TreeGrafter"/>
</dbReference>
<evidence type="ECO:0000313" key="6">
    <source>
        <dbReference type="Proteomes" id="UP000006851"/>
    </source>
</evidence>
<evidence type="ECO:0000256" key="4">
    <source>
        <dbReference type="RuleBase" id="RU003690"/>
    </source>
</evidence>
<dbReference type="KEGG" id="cgo:Corgl_0316"/>
<dbReference type="OrthoDB" id="9765195at2"/>
<evidence type="ECO:0000256" key="2">
    <source>
        <dbReference type="ARBA" id="ARBA00022801"/>
    </source>
</evidence>
<reference evidence="6" key="1">
    <citation type="journal article" date="2013" name="Stand. Genomic Sci.">
        <title>Complete genome sequence of Coriobacterium glomerans type strain (PW2(T)) from the midgut of Pyrrhocoris apterus L. (red soldier bug).</title>
        <authorList>
            <person name="Stackebrandt E."/>
            <person name="Zeytun A."/>
            <person name="Lapidus A."/>
            <person name="Nolan M."/>
            <person name="Lucas S."/>
            <person name="Hammon N."/>
            <person name="Deshpande S."/>
            <person name="Cheng J.F."/>
            <person name="Tapia R."/>
            <person name="Goodwin L.A."/>
            <person name="Pitluck S."/>
            <person name="Liolios K."/>
            <person name="Pagani I."/>
            <person name="Ivanova N."/>
            <person name="Mavromatis K."/>
            <person name="Mikhailova N."/>
            <person name="Huntemann M."/>
            <person name="Pati A."/>
            <person name="Chen A."/>
            <person name="Palaniappan K."/>
            <person name="Chang Y.J."/>
            <person name="Land M."/>
            <person name="Hauser L."/>
            <person name="Rohde M."/>
            <person name="Pukall R."/>
            <person name="Goker M."/>
            <person name="Detter J.C."/>
            <person name="Woyke T."/>
            <person name="Bristow J."/>
            <person name="Eisen J.A."/>
            <person name="Markowitz V."/>
            <person name="Hugenholtz P."/>
            <person name="Kyrpides N.C."/>
            <person name="Klenk H.P."/>
        </authorList>
    </citation>
    <scope>NUCLEOTIDE SEQUENCE</scope>
    <source>
        <strain evidence="6">ATCC 49209 / DSM 20642 / JCM 10262 / PW2</strain>
    </source>
</reference>
<dbReference type="GO" id="GO:0008422">
    <property type="term" value="F:beta-glucosidase activity"/>
    <property type="evidence" value="ECO:0007669"/>
    <property type="project" value="UniProtKB-EC"/>
</dbReference>
<dbReference type="Gene3D" id="3.20.20.80">
    <property type="entry name" value="Glycosidases"/>
    <property type="match status" value="1"/>
</dbReference>
<sequence>MLPDGFLIGAATAAHQVEGNNVHSDLWALEQMEHSSYVEPSLDAMDHYRRYAEDIALLGSAGLDAYRFSLEWARIEPVEGQFDDGAIEHYRDVIRCCKTHGVEPIVTLMHFSSPFWLTEHGGWESDDTPRRFERYVEKIVSALGDDLGYVCTINEANIGFQIARITELFKRQAQAAQVKAASHDVSGSAAESNLQMGMNLQKMLEVRQLQEKECEQVFGCAVPQTFTSARSKHGDEIVMESHERARRIIRRVAPHVRVGLTLSLHDIVALPGGEQLAHKEWDEEYLHYLPVIEADDFLGVQNYTRSLVGPDGDQPAPEGAELTQAGYEFCPQALEGVIRSVAENFSAELMVTENGIATDDDSRRVAFISEALSGVDRCCADGIPVSGYMHWSLMDNFEWQLGFAMHFGLVHVDRETQCRVPKPSLEHLGSFAKRDH</sequence>
<keyword evidence="6" id="KW-1185">Reference proteome</keyword>
<dbReference type="EMBL" id="CP002628">
    <property type="protein sequence ID" value="AEB06437.1"/>
    <property type="molecule type" value="Genomic_DNA"/>
</dbReference>
<evidence type="ECO:0000313" key="5">
    <source>
        <dbReference type="EMBL" id="AEB06437.1"/>
    </source>
</evidence>
<gene>
    <name evidence="5" type="ordered locus">Corgl_0316</name>
</gene>
<accession>F2NA43</accession>
<name>F2NA43_CORGP</name>
<dbReference type="InterPro" id="IPR017853">
    <property type="entry name" value="GH"/>
</dbReference>
<dbReference type="PANTHER" id="PTHR10353">
    <property type="entry name" value="GLYCOSYL HYDROLASE"/>
    <property type="match status" value="1"/>
</dbReference>
<keyword evidence="2 5" id="KW-0378">Hydrolase</keyword>
<dbReference type="PANTHER" id="PTHR10353:SF36">
    <property type="entry name" value="LP05116P"/>
    <property type="match status" value="1"/>
</dbReference>
<organism evidence="5 6">
    <name type="scientific">Coriobacterium glomerans (strain ATCC 49209 / DSM 20642 / JCM 10262 / PW2)</name>
    <dbReference type="NCBI Taxonomy" id="700015"/>
    <lineage>
        <taxon>Bacteria</taxon>
        <taxon>Bacillati</taxon>
        <taxon>Actinomycetota</taxon>
        <taxon>Coriobacteriia</taxon>
        <taxon>Coriobacteriales</taxon>
        <taxon>Coriobacteriaceae</taxon>
        <taxon>Coriobacterium</taxon>
    </lineage>
</organism>
<proteinExistence type="inferred from homology"/>
<dbReference type="HOGENOM" id="CLU_001859_1_3_11"/>
<dbReference type="RefSeq" id="WP_013708180.1">
    <property type="nucleotide sequence ID" value="NC_015389.1"/>
</dbReference>